<dbReference type="SUPFAM" id="SSF57863">
    <property type="entry name" value="ArfGap/RecO-like zinc finger"/>
    <property type="match status" value="1"/>
</dbReference>
<dbReference type="Proteomes" id="UP000184211">
    <property type="component" value="Unassembled WGS sequence"/>
</dbReference>
<accession>A0A1M5NAN6</accession>
<dbReference type="Gene3D" id="2.40.50.140">
    <property type="entry name" value="Nucleic acid-binding proteins"/>
    <property type="match status" value="1"/>
</dbReference>
<evidence type="ECO:0000256" key="2">
    <source>
        <dbReference type="ARBA" id="ARBA00021310"/>
    </source>
</evidence>
<dbReference type="NCBIfam" id="TIGR00613">
    <property type="entry name" value="reco"/>
    <property type="match status" value="1"/>
</dbReference>
<evidence type="ECO:0000256" key="3">
    <source>
        <dbReference type="ARBA" id="ARBA00022763"/>
    </source>
</evidence>
<evidence type="ECO:0000256" key="7">
    <source>
        <dbReference type="HAMAP-Rule" id="MF_00201"/>
    </source>
</evidence>
<feature type="domain" description="DNA replication/recombination mediator RecO N-terminal" evidence="8">
    <location>
        <begin position="1"/>
        <end position="76"/>
    </location>
</feature>
<dbReference type="GO" id="GO:0006310">
    <property type="term" value="P:DNA recombination"/>
    <property type="evidence" value="ECO:0007669"/>
    <property type="project" value="UniProtKB-UniRule"/>
</dbReference>
<keyword evidence="5 7" id="KW-0234">DNA repair</keyword>
<proteinExistence type="inferred from homology"/>
<comment type="function">
    <text evidence="7">Involved in DNA repair and RecF pathway recombination.</text>
</comment>
<dbReference type="InterPro" id="IPR012340">
    <property type="entry name" value="NA-bd_OB-fold"/>
</dbReference>
<dbReference type="InterPro" id="IPR042242">
    <property type="entry name" value="RecO_C"/>
</dbReference>
<keyword evidence="10" id="KW-1185">Reference proteome</keyword>
<dbReference type="Gene3D" id="1.20.1440.120">
    <property type="entry name" value="Recombination protein O, C-terminal domain"/>
    <property type="match status" value="1"/>
</dbReference>
<dbReference type="STRING" id="870908.SAMN04488044_1473"/>
<dbReference type="InterPro" id="IPR037278">
    <property type="entry name" value="ARFGAP/RecO"/>
</dbReference>
<evidence type="ECO:0000259" key="8">
    <source>
        <dbReference type="Pfam" id="PF11967"/>
    </source>
</evidence>
<dbReference type="HAMAP" id="MF_00201">
    <property type="entry name" value="RecO"/>
    <property type="match status" value="1"/>
</dbReference>
<evidence type="ECO:0000313" key="10">
    <source>
        <dbReference type="Proteomes" id="UP000184211"/>
    </source>
</evidence>
<name>A0A1M5NAN6_9RHOB</name>
<gene>
    <name evidence="7" type="primary">recO</name>
    <name evidence="9" type="ORF">SAMN04488044_1473</name>
</gene>
<evidence type="ECO:0000256" key="1">
    <source>
        <dbReference type="ARBA" id="ARBA00007452"/>
    </source>
</evidence>
<dbReference type="GO" id="GO:0006302">
    <property type="term" value="P:double-strand break repair"/>
    <property type="evidence" value="ECO:0007669"/>
    <property type="project" value="TreeGrafter"/>
</dbReference>
<evidence type="ECO:0000256" key="4">
    <source>
        <dbReference type="ARBA" id="ARBA00023172"/>
    </source>
</evidence>
<dbReference type="EMBL" id="FQWM01000002">
    <property type="protein sequence ID" value="SHG86614.1"/>
    <property type="molecule type" value="Genomic_DNA"/>
</dbReference>
<keyword evidence="3 7" id="KW-0227">DNA damage</keyword>
<reference evidence="10" key="1">
    <citation type="submission" date="2016-11" db="EMBL/GenBank/DDBJ databases">
        <authorList>
            <person name="Varghese N."/>
            <person name="Submissions S."/>
        </authorList>
    </citation>
    <scope>NUCLEOTIDE SEQUENCE [LARGE SCALE GENOMIC DNA]</scope>
    <source>
        <strain evidence="10">DSM 28223</strain>
    </source>
</reference>
<dbReference type="PANTHER" id="PTHR33991:SF1">
    <property type="entry name" value="DNA REPAIR PROTEIN RECO"/>
    <property type="match status" value="1"/>
</dbReference>
<comment type="similarity">
    <text evidence="1 7">Belongs to the RecO family.</text>
</comment>
<dbReference type="InterPro" id="IPR022572">
    <property type="entry name" value="DNA_rep/recomb_RecO_N"/>
</dbReference>
<dbReference type="GO" id="GO:0043590">
    <property type="term" value="C:bacterial nucleoid"/>
    <property type="evidence" value="ECO:0007669"/>
    <property type="project" value="TreeGrafter"/>
</dbReference>
<dbReference type="AlphaFoldDB" id="A0A1M5NAN6"/>
<dbReference type="Pfam" id="PF11967">
    <property type="entry name" value="RecO_N"/>
    <property type="match status" value="1"/>
</dbReference>
<dbReference type="Pfam" id="PF02565">
    <property type="entry name" value="RecO_C"/>
    <property type="match status" value="1"/>
</dbReference>
<evidence type="ECO:0000256" key="6">
    <source>
        <dbReference type="ARBA" id="ARBA00033409"/>
    </source>
</evidence>
<organism evidence="9 10">
    <name type="scientific">Cognatishimia maritima</name>
    <dbReference type="NCBI Taxonomy" id="870908"/>
    <lineage>
        <taxon>Bacteria</taxon>
        <taxon>Pseudomonadati</taxon>
        <taxon>Pseudomonadota</taxon>
        <taxon>Alphaproteobacteria</taxon>
        <taxon>Rhodobacterales</taxon>
        <taxon>Paracoccaceae</taxon>
        <taxon>Cognatishimia</taxon>
    </lineage>
</organism>
<dbReference type="InterPro" id="IPR003717">
    <property type="entry name" value="RecO"/>
</dbReference>
<keyword evidence="4 7" id="KW-0233">DNA recombination</keyword>
<sequence>MEWRDQGIVLSTRKHGENSVILEVFTPSQGRHAGVVRGGTSRKLTPILQPGGQVEVSWKARLSEHIGSFTVEPIRSRALALGDRFALAGLNTVTALLSFALPEREAHGRLYDRTEPLLDLLGQHDLWPLAYLRWEMALLDDLGFGLDLAQCAVTGATEGLEFISPKSGRAVTREGAGEWLDRMLPLPPLLVGEGPDDDEAILDALRTTGYFLEHKLATSFGNKPLPEARARFLDLLSRRAAA</sequence>
<evidence type="ECO:0000256" key="5">
    <source>
        <dbReference type="ARBA" id="ARBA00023204"/>
    </source>
</evidence>
<dbReference type="RefSeq" id="WP_072792084.1">
    <property type="nucleotide sequence ID" value="NZ_FQWM01000002.1"/>
</dbReference>
<dbReference type="OrthoDB" id="9804792at2"/>
<evidence type="ECO:0000313" key="9">
    <source>
        <dbReference type="EMBL" id="SHG86614.1"/>
    </source>
</evidence>
<dbReference type="PANTHER" id="PTHR33991">
    <property type="entry name" value="DNA REPAIR PROTEIN RECO"/>
    <property type="match status" value="1"/>
</dbReference>
<dbReference type="SUPFAM" id="SSF50249">
    <property type="entry name" value="Nucleic acid-binding proteins"/>
    <property type="match status" value="1"/>
</dbReference>
<protein>
    <recommendedName>
        <fullName evidence="2 7">DNA repair protein RecO</fullName>
    </recommendedName>
    <alternativeName>
        <fullName evidence="6 7">Recombination protein O</fullName>
    </alternativeName>
</protein>